<dbReference type="PANTHER" id="PTHR43881:SF1">
    <property type="entry name" value="GAMMA-GLUTAMYLTRANSPEPTIDASE (AFU_ORTHOLOGUE AFUA_4G13580)"/>
    <property type="match status" value="1"/>
</dbReference>
<dbReference type="InterPro" id="IPR052896">
    <property type="entry name" value="GGT-like_enzyme"/>
</dbReference>
<reference evidence="1" key="1">
    <citation type="submission" date="2020-05" db="EMBL/GenBank/DDBJ databases">
        <authorList>
            <person name="Chiriac C."/>
            <person name="Salcher M."/>
            <person name="Ghai R."/>
            <person name="Kavagutti S V."/>
        </authorList>
    </citation>
    <scope>NUCLEOTIDE SEQUENCE</scope>
</reference>
<accession>A0A6J6K7D0</accession>
<name>A0A6J6K7D0_9ZZZZ</name>
<dbReference type="AlphaFoldDB" id="A0A6J6K7D0"/>
<evidence type="ECO:0000313" key="1">
    <source>
        <dbReference type="EMBL" id="CAB4644263.1"/>
    </source>
</evidence>
<dbReference type="PANTHER" id="PTHR43881">
    <property type="entry name" value="GAMMA-GLUTAMYLTRANSPEPTIDASE (AFU_ORTHOLOGUE AFUA_4G13580)"/>
    <property type="match status" value="1"/>
</dbReference>
<proteinExistence type="predicted"/>
<dbReference type="Gene3D" id="3.60.20.40">
    <property type="match status" value="1"/>
</dbReference>
<dbReference type="Pfam" id="PF01019">
    <property type="entry name" value="G_glu_transpept"/>
    <property type="match status" value="2"/>
</dbReference>
<gene>
    <name evidence="1" type="ORF">UFOPK2195_00112</name>
</gene>
<dbReference type="EMBL" id="CAEZWH010000009">
    <property type="protein sequence ID" value="CAB4644263.1"/>
    <property type="molecule type" value="Genomic_DNA"/>
</dbReference>
<organism evidence="1">
    <name type="scientific">freshwater metagenome</name>
    <dbReference type="NCBI Taxonomy" id="449393"/>
    <lineage>
        <taxon>unclassified sequences</taxon>
        <taxon>metagenomes</taxon>
        <taxon>ecological metagenomes</taxon>
    </lineage>
</organism>
<dbReference type="PRINTS" id="PR01210">
    <property type="entry name" value="GGTRANSPTASE"/>
</dbReference>
<dbReference type="InterPro" id="IPR029055">
    <property type="entry name" value="Ntn_hydrolases_N"/>
</dbReference>
<dbReference type="InterPro" id="IPR043137">
    <property type="entry name" value="GGT_ssub_C"/>
</dbReference>
<protein>
    <submittedName>
        <fullName evidence="1">Unannotated protein</fullName>
    </submittedName>
</protein>
<sequence length="485" mass="50863">MQISTTEQVWAEQVTARSDRGVACAAAPVAAQFGAQILRSGGNAYDAVVTMALAETVLLPPKCGLGGDVVALVWQAGKTEPETLIAVGGASKALSSIAMSGEWSDVGPNSVGPPAAAAGYAALAERAKFSREILAAPAIDLAENGFSWSAVCNDLSRQAKELVAKFNSRGSVYFPNGEPIAIGEHVKLPGLARALKEFVVRGAALLEGDVGIEIVRTVQRHGGQLTLEDFAWAKAEWAPCIKQSAHGLDVWATSQPTFGVTLLNAFKKTKDVRSAGSQYLAFIEANREATMSLGDISGTSIVSAVDSSGTAVVLIHSNSYPRFGSGLIVSEYDLVLANRSGRGFNTEPGHPNFPIEGRRPSTTLHAWAVSAQNDERRYVGGTPGGVNQVPWNLQSLSQVAAGEAEPGRMVTAPRWDWNPIGDTVRFEEGMSDENAAALAAAAPSSKRISSLAMRSAQQVIAYGVADNRRIVGAADPRTVGLALGV</sequence>
<dbReference type="SUPFAM" id="SSF56235">
    <property type="entry name" value="N-terminal nucleophile aminohydrolases (Ntn hydrolases)"/>
    <property type="match status" value="1"/>
</dbReference>